<evidence type="ECO:0000259" key="1">
    <source>
        <dbReference type="PROSITE" id="PS50878"/>
    </source>
</evidence>
<dbReference type="InterPro" id="IPR002156">
    <property type="entry name" value="RNaseH_domain"/>
</dbReference>
<proteinExistence type="predicted"/>
<dbReference type="Pfam" id="PF13456">
    <property type="entry name" value="RVT_3"/>
    <property type="match status" value="1"/>
</dbReference>
<protein>
    <submittedName>
        <fullName evidence="2">Reverse transcriptase</fullName>
    </submittedName>
</protein>
<dbReference type="GO" id="GO:0003964">
    <property type="term" value="F:RNA-directed DNA polymerase activity"/>
    <property type="evidence" value="ECO:0007669"/>
    <property type="project" value="UniProtKB-KW"/>
</dbReference>
<accession>A0A5B6WJ50</accession>
<organism evidence="2 3">
    <name type="scientific">Gossypium australe</name>
    <dbReference type="NCBI Taxonomy" id="47621"/>
    <lineage>
        <taxon>Eukaryota</taxon>
        <taxon>Viridiplantae</taxon>
        <taxon>Streptophyta</taxon>
        <taxon>Embryophyta</taxon>
        <taxon>Tracheophyta</taxon>
        <taxon>Spermatophyta</taxon>
        <taxon>Magnoliopsida</taxon>
        <taxon>eudicotyledons</taxon>
        <taxon>Gunneridae</taxon>
        <taxon>Pentapetalae</taxon>
        <taxon>rosids</taxon>
        <taxon>malvids</taxon>
        <taxon>Malvales</taxon>
        <taxon>Malvaceae</taxon>
        <taxon>Malvoideae</taxon>
        <taxon>Gossypium</taxon>
    </lineage>
</organism>
<dbReference type="EMBL" id="SMMG02000003">
    <property type="protein sequence ID" value="KAA3481443.1"/>
    <property type="molecule type" value="Genomic_DNA"/>
</dbReference>
<dbReference type="InterPro" id="IPR043502">
    <property type="entry name" value="DNA/RNA_pol_sf"/>
</dbReference>
<evidence type="ECO:0000313" key="3">
    <source>
        <dbReference type="Proteomes" id="UP000325315"/>
    </source>
</evidence>
<dbReference type="GO" id="GO:0004523">
    <property type="term" value="F:RNA-DNA hybrid ribonuclease activity"/>
    <property type="evidence" value="ECO:0007669"/>
    <property type="project" value="InterPro"/>
</dbReference>
<comment type="caution">
    <text evidence="2">The sequence shown here is derived from an EMBL/GenBank/DDBJ whole genome shotgun (WGS) entry which is preliminary data.</text>
</comment>
<evidence type="ECO:0000313" key="2">
    <source>
        <dbReference type="EMBL" id="KAA3481443.1"/>
    </source>
</evidence>
<dbReference type="OrthoDB" id="5953030at2759"/>
<dbReference type="PANTHER" id="PTHR46890">
    <property type="entry name" value="NON-LTR RETROLELEMENT REVERSE TRANSCRIPTASE-LIKE PROTEIN-RELATED"/>
    <property type="match status" value="1"/>
</dbReference>
<reference evidence="2" key="1">
    <citation type="submission" date="2019-08" db="EMBL/GenBank/DDBJ databases">
        <authorList>
            <person name="Liu F."/>
        </authorList>
    </citation>
    <scope>NUCLEOTIDE SEQUENCE [LARGE SCALE GENOMIC DNA]</scope>
    <source>
        <strain evidence="2">PA1801</strain>
        <tissue evidence="2">Leaf</tissue>
    </source>
</reference>
<dbReference type="InterPro" id="IPR036397">
    <property type="entry name" value="RNaseH_sf"/>
</dbReference>
<dbReference type="PROSITE" id="PS50878">
    <property type="entry name" value="RT_POL"/>
    <property type="match status" value="1"/>
</dbReference>
<keyword evidence="3" id="KW-1185">Reference proteome</keyword>
<name>A0A5B6WJ50_9ROSI</name>
<gene>
    <name evidence="2" type="ORF">EPI10_021810</name>
</gene>
<dbReference type="InterPro" id="IPR052343">
    <property type="entry name" value="Retrotransposon-Effector_Assoc"/>
</dbReference>
<dbReference type="GO" id="GO:0003676">
    <property type="term" value="F:nucleic acid binding"/>
    <property type="evidence" value="ECO:0007669"/>
    <property type="project" value="InterPro"/>
</dbReference>
<sequence>MNNPRSFRFEARWCLEPSFEELVRGWWTDSVRSIPDRLEVMGHKMQAWSKRSKREERRKRVWLEDRLNYLYSQDISDDILAEITDVQLGLNLEADKEEIYWEQRARVNWLENGDRNASFFHKMAGLRKVRSRIATLEDDLDFWLLMTCSRLRQVILRSFFLYLRQQTSSKGIGTLLDQTFLGIVLILNGQKEIGDINKTRIVLIPKVDNPKNMAQFRPISLCNVIYKIITKVLVNQMSDILGVCINKAQAMFIPGRLISDNMLIAYEVLHSLKMKKSGRKGNFALKLDISKAYDHVEWDFLAGIMKSLGFHDDWIVLIMRCVCSVSYSVSLNGMCSDWFSPSRGLRQGDPLSPYLLLLYAEGFSTLLEDAKQKGRIRGASVWRERISINHLFFADDCILFGDANQEGVHTVRDIIREYEMSSGQKVNYDKSLIYFGANVKDEIKEDIIGVLGVRTASSPEKYLGLPMMGAEGKLEHLLILRTDFRNGLMDGAYVIYQWGAKRLSDQEIRIRWTTVNQLMQSDLSTWNEELIRTLFDEDTATRILSIPISESSLEDIPRKLAVDTGCPLCKGDVESLDHLLWSYCILRQVWTYFQIPVQIFDESVSPKRCFTRTFDTAEEQQKCIIAPSLWSLWMRRNKLIHEGVKFQLEEVVGFIRGYAQELILTHANLQITVKPHLQDQWQAPETGVFKIIFDASFLSKDRIAITATIARNSTGSIIGAETYLFENITDPFVAEARACEWAVLLVKAMGLRRLAVEGDALSVIKSKKKMGNDCSVIRSITNHIYRMGLSFNQISYRFVPRTANGAAHTLTLEGRRTGYFGEWIHGFSASVESIVRKEAM</sequence>
<keyword evidence="2" id="KW-0808">Transferase</keyword>
<dbReference type="CDD" id="cd06222">
    <property type="entry name" value="RNase_H_like"/>
    <property type="match status" value="1"/>
</dbReference>
<dbReference type="PANTHER" id="PTHR46890:SF48">
    <property type="entry name" value="RNA-DIRECTED DNA POLYMERASE"/>
    <property type="match status" value="1"/>
</dbReference>
<dbReference type="CDD" id="cd01650">
    <property type="entry name" value="RT_nLTR_like"/>
    <property type="match status" value="1"/>
</dbReference>
<dbReference type="AlphaFoldDB" id="A0A5B6WJ50"/>
<keyword evidence="2" id="KW-0548">Nucleotidyltransferase</keyword>
<feature type="domain" description="Reverse transcriptase" evidence="1">
    <location>
        <begin position="185"/>
        <end position="467"/>
    </location>
</feature>
<dbReference type="InterPro" id="IPR044730">
    <property type="entry name" value="RNase_H-like_dom_plant"/>
</dbReference>
<dbReference type="InterPro" id="IPR000477">
    <property type="entry name" value="RT_dom"/>
</dbReference>
<dbReference type="Pfam" id="PF00078">
    <property type="entry name" value="RVT_1"/>
    <property type="match status" value="1"/>
</dbReference>
<dbReference type="SUPFAM" id="SSF56672">
    <property type="entry name" value="DNA/RNA polymerases"/>
    <property type="match status" value="1"/>
</dbReference>
<dbReference type="Proteomes" id="UP000325315">
    <property type="component" value="Unassembled WGS sequence"/>
</dbReference>
<dbReference type="Gene3D" id="3.30.420.10">
    <property type="entry name" value="Ribonuclease H-like superfamily/Ribonuclease H"/>
    <property type="match status" value="1"/>
</dbReference>
<keyword evidence="2" id="KW-0695">RNA-directed DNA polymerase</keyword>